<reference evidence="1 2" key="1">
    <citation type="submission" date="2016-10" db="EMBL/GenBank/DDBJ databases">
        <title>The genome sequence of Colletotrichum fioriniae PJ7.</title>
        <authorList>
            <person name="Baroncelli R."/>
        </authorList>
    </citation>
    <scope>NUCLEOTIDE SEQUENCE [LARGE SCALE GENOMIC DNA]</scope>
    <source>
        <strain evidence="1 2">IMI 384185</strain>
    </source>
</reference>
<protein>
    <submittedName>
        <fullName evidence="1">Uncharacterized protein</fullName>
    </submittedName>
</protein>
<dbReference type="Proteomes" id="UP001241169">
    <property type="component" value="Unassembled WGS sequence"/>
</dbReference>
<dbReference type="GeneID" id="85379163"/>
<dbReference type="EMBL" id="MOPA01000009">
    <property type="protein sequence ID" value="KAK1531356.1"/>
    <property type="molecule type" value="Genomic_DNA"/>
</dbReference>
<proteinExistence type="predicted"/>
<evidence type="ECO:0000313" key="1">
    <source>
        <dbReference type="EMBL" id="KAK1531356.1"/>
    </source>
</evidence>
<organism evidence="1 2">
    <name type="scientific">Colletotrichum paranaense</name>
    <dbReference type="NCBI Taxonomy" id="1914294"/>
    <lineage>
        <taxon>Eukaryota</taxon>
        <taxon>Fungi</taxon>
        <taxon>Dikarya</taxon>
        <taxon>Ascomycota</taxon>
        <taxon>Pezizomycotina</taxon>
        <taxon>Sordariomycetes</taxon>
        <taxon>Hypocreomycetidae</taxon>
        <taxon>Glomerellales</taxon>
        <taxon>Glomerellaceae</taxon>
        <taxon>Colletotrichum</taxon>
        <taxon>Colletotrichum acutatum species complex</taxon>
    </lineage>
</organism>
<comment type="caution">
    <text evidence="1">The sequence shown here is derived from an EMBL/GenBank/DDBJ whole genome shotgun (WGS) entry which is preliminary data.</text>
</comment>
<name>A0ABQ9SBI0_9PEZI</name>
<accession>A0ABQ9SBI0</accession>
<sequence length="162" mass="17413">MTVVIQSSRFDIGSHLQVAGQLVVRGGPRQWECVKCPSIPAVSLGRQPPPGTRVALMALVPLLAFLWCSACRGNLVELLETKRALVPRLASRHSGEGRYGYLVKNLPWRSTALKISLCAAAVGNKLSSDELETSASGPGVLGWFLVSLGRRAVLCEHDLANI</sequence>
<evidence type="ECO:0000313" key="2">
    <source>
        <dbReference type="Proteomes" id="UP001241169"/>
    </source>
</evidence>
<keyword evidence="2" id="KW-1185">Reference proteome</keyword>
<dbReference type="RefSeq" id="XP_060345612.1">
    <property type="nucleotide sequence ID" value="XM_060495264.1"/>
</dbReference>
<gene>
    <name evidence="1" type="ORF">CPAR01_11005</name>
</gene>